<dbReference type="GeneID" id="5773650"/>
<dbReference type="EnsemblBacteria" id="ABX13337">
    <property type="protein sequence ID" value="ABX13337"/>
    <property type="gene ID" value="Nmar_1441"/>
</dbReference>
<keyword evidence="1" id="KW-0472">Membrane</keyword>
<keyword evidence="1" id="KW-1133">Transmembrane helix</keyword>
<keyword evidence="3" id="KW-1185">Reference proteome</keyword>
<accession>A9A3S5</accession>
<feature type="transmembrane region" description="Helical" evidence="1">
    <location>
        <begin position="280"/>
        <end position="296"/>
    </location>
</feature>
<dbReference type="HOGENOM" id="CLU_833184_0_0_2"/>
<dbReference type="EMBL" id="CP000866">
    <property type="protein sequence ID" value="ABX13337.1"/>
    <property type="molecule type" value="Genomic_DNA"/>
</dbReference>
<feature type="transmembrane region" description="Helical" evidence="1">
    <location>
        <begin position="210"/>
        <end position="229"/>
    </location>
</feature>
<dbReference type="OrthoDB" id="12289at2157"/>
<name>A9A3S5_NITMS</name>
<dbReference type="KEGG" id="nmr:Nmar_1441"/>
<dbReference type="Proteomes" id="UP000000792">
    <property type="component" value="Chromosome"/>
</dbReference>
<dbReference type="AlphaFoldDB" id="A9A3S5"/>
<evidence type="ECO:0000313" key="2">
    <source>
        <dbReference type="EMBL" id="ABX13337.1"/>
    </source>
</evidence>
<sequence>MKTKLLVIFGLVLLLHPAIASSQVFGQIQMIEIGFDETIDFDGIQIHFSDVDTSRCPVDGECSREQVTVIIEMDRGTLYTTSYMTLEKSTSYVKQYEIRVMDIQPWPPHTEKSEYVAILEIAPTPTPEDELACGKGNYLIDGVCHPGKQTGLTDEQQLVSSLLYILLISIGAGINIGLIMLVTSNKRKTKNDNQNPHSLSSGNFIKEKHLRISAISVVIAFPILIMLYGMVTCNDTRCDPASLFDIVKIYFYGFSGYFLSVGLLGIPIGLVALASGNLTMGYIAINVLPWIILTLTNRYADKMSILRILYWWIIMNSVAFLTFMQAPFPISPL</sequence>
<feature type="transmembrane region" description="Helical" evidence="1">
    <location>
        <begin position="162"/>
        <end position="182"/>
    </location>
</feature>
<feature type="transmembrane region" description="Helical" evidence="1">
    <location>
        <begin position="249"/>
        <end position="273"/>
    </location>
</feature>
<dbReference type="RefSeq" id="WP_012215824.1">
    <property type="nucleotide sequence ID" value="NC_010085.1"/>
</dbReference>
<evidence type="ECO:0000313" key="3">
    <source>
        <dbReference type="Proteomes" id="UP000000792"/>
    </source>
</evidence>
<feature type="transmembrane region" description="Helical" evidence="1">
    <location>
        <begin position="308"/>
        <end position="328"/>
    </location>
</feature>
<keyword evidence="1" id="KW-0812">Transmembrane</keyword>
<protein>
    <submittedName>
        <fullName evidence="2">Uncharacterized protein</fullName>
    </submittedName>
</protein>
<gene>
    <name evidence="2" type="ordered locus">Nmar_1441</name>
</gene>
<proteinExistence type="predicted"/>
<reference evidence="2 3" key="1">
    <citation type="journal article" date="2010" name="Proc. Natl. Acad. Sci. U.S.A.">
        <title>Nitrosopumilus maritimus genome reveals unique mechanisms for nitrification and autotrophy in globally distributed marine crenarchaea.</title>
        <authorList>
            <person name="Walker C.B."/>
            <person name="de la Torre J.R."/>
            <person name="Klotz M.G."/>
            <person name="Urakawa H."/>
            <person name="Pinel N."/>
            <person name="Arp D.J."/>
            <person name="Brochier-Armanet C."/>
            <person name="Chain P.S."/>
            <person name="Chan P.P."/>
            <person name="Gollabgir A."/>
            <person name="Hemp J."/>
            <person name="Hugler M."/>
            <person name="Karr E.A."/>
            <person name="Konneke M."/>
            <person name="Shin M."/>
            <person name="Lawton T.J."/>
            <person name="Lowe T."/>
            <person name="Martens-Habbena W."/>
            <person name="Sayavedra-Soto L.A."/>
            <person name="Lang D."/>
            <person name="Sievert S.M."/>
            <person name="Rosenzweig A.C."/>
            <person name="Manning G."/>
            <person name="Stahl D.A."/>
        </authorList>
    </citation>
    <scope>NUCLEOTIDE SEQUENCE [LARGE SCALE GENOMIC DNA]</scope>
    <source>
        <strain evidence="2 3">SCM1</strain>
    </source>
</reference>
<dbReference type="STRING" id="436308.Nmar_1441"/>
<dbReference type="InParanoid" id="A9A3S5"/>
<organism evidence="2 3">
    <name type="scientific">Nitrosopumilus maritimus (strain SCM1)</name>
    <dbReference type="NCBI Taxonomy" id="436308"/>
    <lineage>
        <taxon>Archaea</taxon>
        <taxon>Nitrososphaerota</taxon>
        <taxon>Nitrososphaeria</taxon>
        <taxon>Nitrosopumilales</taxon>
        <taxon>Nitrosopumilaceae</taxon>
        <taxon>Nitrosopumilus</taxon>
    </lineage>
</organism>
<evidence type="ECO:0000256" key="1">
    <source>
        <dbReference type="SAM" id="Phobius"/>
    </source>
</evidence>